<name>A0ABV9P0T4_9BACI</name>
<dbReference type="PANTHER" id="PTHR43355:SF2">
    <property type="entry name" value="FLAVIN REDUCTASE (NADPH)"/>
    <property type="match status" value="1"/>
</dbReference>
<dbReference type="SUPFAM" id="SSF51735">
    <property type="entry name" value="NAD(P)-binding Rossmann-fold domains"/>
    <property type="match status" value="1"/>
</dbReference>
<organism evidence="2 3">
    <name type="scientific">Bacillus daqingensis</name>
    <dbReference type="NCBI Taxonomy" id="872396"/>
    <lineage>
        <taxon>Bacteria</taxon>
        <taxon>Bacillati</taxon>
        <taxon>Bacillota</taxon>
        <taxon>Bacilli</taxon>
        <taxon>Bacillales</taxon>
        <taxon>Bacillaceae</taxon>
        <taxon>Bacillus</taxon>
    </lineage>
</organism>
<gene>
    <name evidence="2" type="ORF">ACFO4L_17090</name>
</gene>
<dbReference type="InterPro" id="IPR036291">
    <property type="entry name" value="NAD(P)-bd_dom_sf"/>
</dbReference>
<evidence type="ECO:0000259" key="1">
    <source>
        <dbReference type="Pfam" id="PF13460"/>
    </source>
</evidence>
<keyword evidence="3" id="KW-1185">Reference proteome</keyword>
<evidence type="ECO:0000313" key="3">
    <source>
        <dbReference type="Proteomes" id="UP001595896"/>
    </source>
</evidence>
<evidence type="ECO:0000313" key="2">
    <source>
        <dbReference type="EMBL" id="MFC4738290.1"/>
    </source>
</evidence>
<dbReference type="InterPro" id="IPR051606">
    <property type="entry name" value="Polyketide_Oxido-like"/>
</dbReference>
<comment type="caution">
    <text evidence="2">The sequence shown here is derived from an EMBL/GenBank/DDBJ whole genome shotgun (WGS) entry which is preliminary data.</text>
</comment>
<dbReference type="Gene3D" id="3.40.50.720">
    <property type="entry name" value="NAD(P)-binding Rossmann-like Domain"/>
    <property type="match status" value="1"/>
</dbReference>
<protein>
    <submittedName>
        <fullName evidence="2">NAD(P)-dependent oxidoreductase</fullName>
    </submittedName>
</protein>
<sequence length="216" mass="23866">MMMHISIFGATGRTGSEFTSRALQAGWTVTLLIRSPEKVPEAWKNHPSVTMITGNALSKDDVSKAIDSRTEAVFSALSTDKADVLSQAVPAITARMQELGISRFVSIGTAGILNAMHTPDKFRYETDESKKPMTRSSIEHAFVFHHLTDSELNWTIFCPTYLPDGTEARPVSWKIDFMPNAGKRITPASTAAFVFEHFLNPQFSHCRVGLAEESES</sequence>
<dbReference type="InterPro" id="IPR016040">
    <property type="entry name" value="NAD(P)-bd_dom"/>
</dbReference>
<dbReference type="PANTHER" id="PTHR43355">
    <property type="entry name" value="FLAVIN REDUCTASE (NADPH)"/>
    <property type="match status" value="1"/>
</dbReference>
<dbReference type="RefSeq" id="WP_377910875.1">
    <property type="nucleotide sequence ID" value="NZ_JBHSGK010000021.1"/>
</dbReference>
<proteinExistence type="predicted"/>
<accession>A0ABV9P0T4</accession>
<dbReference type="Pfam" id="PF13460">
    <property type="entry name" value="NAD_binding_10"/>
    <property type="match status" value="1"/>
</dbReference>
<dbReference type="Proteomes" id="UP001595896">
    <property type="component" value="Unassembled WGS sequence"/>
</dbReference>
<feature type="domain" description="NAD(P)-binding" evidence="1">
    <location>
        <begin position="9"/>
        <end position="200"/>
    </location>
</feature>
<reference evidence="3" key="1">
    <citation type="journal article" date="2019" name="Int. J. Syst. Evol. Microbiol.">
        <title>The Global Catalogue of Microorganisms (GCM) 10K type strain sequencing project: providing services to taxonomists for standard genome sequencing and annotation.</title>
        <authorList>
            <consortium name="The Broad Institute Genomics Platform"/>
            <consortium name="The Broad Institute Genome Sequencing Center for Infectious Disease"/>
            <person name="Wu L."/>
            <person name="Ma J."/>
        </authorList>
    </citation>
    <scope>NUCLEOTIDE SEQUENCE [LARGE SCALE GENOMIC DNA]</scope>
    <source>
        <strain evidence="3">JCM 12165</strain>
    </source>
</reference>
<dbReference type="EMBL" id="JBHSGK010000021">
    <property type="protein sequence ID" value="MFC4738290.1"/>
    <property type="molecule type" value="Genomic_DNA"/>
</dbReference>